<gene>
    <name evidence="1" type="ORF">RRG08_009866</name>
</gene>
<accession>A0AAE1DAM3</accession>
<proteinExistence type="predicted"/>
<protein>
    <submittedName>
        <fullName evidence="1">Uncharacterized protein</fullName>
    </submittedName>
</protein>
<organism evidence="1 2">
    <name type="scientific">Elysia crispata</name>
    <name type="common">lettuce slug</name>
    <dbReference type="NCBI Taxonomy" id="231223"/>
    <lineage>
        <taxon>Eukaryota</taxon>
        <taxon>Metazoa</taxon>
        <taxon>Spiralia</taxon>
        <taxon>Lophotrochozoa</taxon>
        <taxon>Mollusca</taxon>
        <taxon>Gastropoda</taxon>
        <taxon>Heterobranchia</taxon>
        <taxon>Euthyneura</taxon>
        <taxon>Panpulmonata</taxon>
        <taxon>Sacoglossa</taxon>
        <taxon>Placobranchoidea</taxon>
        <taxon>Plakobranchidae</taxon>
        <taxon>Elysia</taxon>
    </lineage>
</organism>
<comment type="caution">
    <text evidence="1">The sequence shown here is derived from an EMBL/GenBank/DDBJ whole genome shotgun (WGS) entry which is preliminary data.</text>
</comment>
<dbReference type="Proteomes" id="UP001283361">
    <property type="component" value="Unassembled WGS sequence"/>
</dbReference>
<sequence length="77" mass="7832">MPNALSSFYAYLAESGGVREVSVVAEAAVSLELLPHRLVGALALQNCCRSGHTNQPGLSTNVSSCSVAVAVAVSGEN</sequence>
<keyword evidence="2" id="KW-1185">Reference proteome</keyword>
<reference evidence="1" key="1">
    <citation type="journal article" date="2023" name="G3 (Bethesda)">
        <title>A reference genome for the long-term kleptoplast-retaining sea slug Elysia crispata morphotype clarki.</title>
        <authorList>
            <person name="Eastman K.E."/>
            <person name="Pendleton A.L."/>
            <person name="Shaikh M.A."/>
            <person name="Suttiyut T."/>
            <person name="Ogas R."/>
            <person name="Tomko P."/>
            <person name="Gavelis G."/>
            <person name="Widhalm J.R."/>
            <person name="Wisecaver J.H."/>
        </authorList>
    </citation>
    <scope>NUCLEOTIDE SEQUENCE</scope>
    <source>
        <strain evidence="1">ECLA1</strain>
    </source>
</reference>
<evidence type="ECO:0000313" key="1">
    <source>
        <dbReference type="EMBL" id="KAK3762478.1"/>
    </source>
</evidence>
<dbReference type="AlphaFoldDB" id="A0AAE1DAM3"/>
<evidence type="ECO:0000313" key="2">
    <source>
        <dbReference type="Proteomes" id="UP001283361"/>
    </source>
</evidence>
<name>A0AAE1DAM3_9GAST</name>
<dbReference type="EMBL" id="JAWDGP010004710">
    <property type="protein sequence ID" value="KAK3762478.1"/>
    <property type="molecule type" value="Genomic_DNA"/>
</dbReference>